<reference evidence="1" key="1">
    <citation type="submission" date="2023-03" db="EMBL/GenBank/DDBJ databases">
        <title>Actinorhabdospora filicis NBRC 111898.</title>
        <authorList>
            <person name="Ichikawa N."/>
            <person name="Sato H."/>
            <person name="Tonouchi N."/>
        </authorList>
    </citation>
    <scope>NUCLEOTIDE SEQUENCE</scope>
    <source>
        <strain evidence="1">NBRC 111898</strain>
    </source>
</reference>
<gene>
    <name evidence="1" type="ORF">Afil01_15980</name>
</gene>
<keyword evidence="2" id="KW-1185">Reference proteome</keyword>
<dbReference type="AlphaFoldDB" id="A0A9W6W8S8"/>
<comment type="caution">
    <text evidence="1">The sequence shown here is derived from an EMBL/GenBank/DDBJ whole genome shotgun (WGS) entry which is preliminary data.</text>
</comment>
<evidence type="ECO:0000313" key="2">
    <source>
        <dbReference type="Proteomes" id="UP001165079"/>
    </source>
</evidence>
<name>A0A9W6W8S8_9ACTN</name>
<accession>A0A9W6W8S8</accession>
<proteinExistence type="predicted"/>
<evidence type="ECO:0000313" key="1">
    <source>
        <dbReference type="EMBL" id="GLZ76791.1"/>
    </source>
</evidence>
<sequence>MTPDAVTAHGEHLQNAIMDRVRLVVDAADQVKFGDDEVYGKILAHVIPPIVTACTGDAVAALRKLADLGDEVTGNVKAVAETYREADDAVRALMEKIITR</sequence>
<dbReference type="EMBL" id="BSTX01000001">
    <property type="protein sequence ID" value="GLZ76791.1"/>
    <property type="molecule type" value="Genomic_DNA"/>
</dbReference>
<protein>
    <recommendedName>
        <fullName evidence="3">Excreted virulence factor EspC, type VII ESX diderm</fullName>
    </recommendedName>
</protein>
<organism evidence="1 2">
    <name type="scientific">Actinorhabdospora filicis</name>
    <dbReference type="NCBI Taxonomy" id="1785913"/>
    <lineage>
        <taxon>Bacteria</taxon>
        <taxon>Bacillati</taxon>
        <taxon>Actinomycetota</taxon>
        <taxon>Actinomycetes</taxon>
        <taxon>Micromonosporales</taxon>
        <taxon>Micromonosporaceae</taxon>
        <taxon>Actinorhabdospora</taxon>
    </lineage>
</organism>
<evidence type="ECO:0008006" key="3">
    <source>
        <dbReference type="Google" id="ProtNLM"/>
    </source>
</evidence>
<dbReference type="Proteomes" id="UP001165079">
    <property type="component" value="Unassembled WGS sequence"/>
</dbReference>